<proteinExistence type="predicted"/>
<keyword evidence="3" id="KW-1185">Reference proteome</keyword>
<evidence type="ECO:0000313" key="3">
    <source>
        <dbReference type="Proteomes" id="UP001642409"/>
    </source>
</evidence>
<evidence type="ECO:0000313" key="1">
    <source>
        <dbReference type="EMBL" id="CAI9965727.1"/>
    </source>
</evidence>
<reference evidence="2 3" key="2">
    <citation type="submission" date="2024-07" db="EMBL/GenBank/DDBJ databases">
        <authorList>
            <person name="Akdeniz Z."/>
        </authorList>
    </citation>
    <scope>NUCLEOTIDE SEQUENCE [LARGE SCALE GENOMIC DNA]</scope>
</reference>
<comment type="caution">
    <text evidence="1">The sequence shown here is derived from an EMBL/GenBank/DDBJ whole genome shotgun (WGS) entry which is preliminary data.</text>
</comment>
<name>A0AA86UUV4_9EUKA</name>
<dbReference type="AlphaFoldDB" id="A0AA86UUV4"/>
<gene>
    <name evidence="2" type="ORF">HINF_LOCUS32505</name>
    <name evidence="1" type="ORF">HINF_LOCUS53372</name>
</gene>
<dbReference type="EMBL" id="CAXDID020000111">
    <property type="protein sequence ID" value="CAL6029628.1"/>
    <property type="molecule type" value="Genomic_DNA"/>
</dbReference>
<organism evidence="1">
    <name type="scientific">Hexamita inflata</name>
    <dbReference type="NCBI Taxonomy" id="28002"/>
    <lineage>
        <taxon>Eukaryota</taxon>
        <taxon>Metamonada</taxon>
        <taxon>Diplomonadida</taxon>
        <taxon>Hexamitidae</taxon>
        <taxon>Hexamitinae</taxon>
        <taxon>Hexamita</taxon>
    </lineage>
</organism>
<sequence length="259" mass="30758">MSVLTENRWLLKFRLAIIVEFSMWNILFSKHFVLSVFALCIKLWQQFIGICLNIALVLKKILIDLILWCFQENLKYISKVKSRVFPTIQLQMVPKSIQMQLYLQQSIFAYLQNLVEIKYQQALHDVEIQLILYIYTKSILQQGKVDIFCPTLINIWSEKLQIKIKSVYVKAQKSQLQLGSFQERLLKNQKSKSSRLVYNLNTMSFQFVIIVEKIVGVAQQLLDLEFTSDRYLILKSLKYFIQLYLFVHLCIKRWNLSQN</sequence>
<accession>A0AA86UUV4</accession>
<reference evidence="1" key="1">
    <citation type="submission" date="2023-06" db="EMBL/GenBank/DDBJ databases">
        <authorList>
            <person name="Kurt Z."/>
        </authorList>
    </citation>
    <scope>NUCLEOTIDE SEQUENCE</scope>
</reference>
<evidence type="ECO:0000313" key="2">
    <source>
        <dbReference type="EMBL" id="CAL6029628.1"/>
    </source>
</evidence>
<protein>
    <submittedName>
        <fullName evidence="2">Hypothetical_protein</fullName>
    </submittedName>
</protein>
<dbReference type="Proteomes" id="UP001642409">
    <property type="component" value="Unassembled WGS sequence"/>
</dbReference>
<dbReference type="EMBL" id="CATOUU010000994">
    <property type="protein sequence ID" value="CAI9965727.1"/>
    <property type="molecule type" value="Genomic_DNA"/>
</dbReference>